<protein>
    <submittedName>
        <fullName evidence="2">Uncharacterized protein</fullName>
    </submittedName>
</protein>
<name>A0A9P9XIZ3_9PEZI</name>
<comment type="caution">
    <text evidence="2">The sequence shown here is derived from an EMBL/GenBank/DDBJ whole genome shotgun (WGS) entry which is preliminary data.</text>
</comment>
<feature type="region of interest" description="Disordered" evidence="1">
    <location>
        <begin position="112"/>
        <end position="153"/>
    </location>
</feature>
<keyword evidence="3" id="KW-1185">Reference proteome</keyword>
<evidence type="ECO:0000256" key="1">
    <source>
        <dbReference type="SAM" id="MobiDB-lite"/>
    </source>
</evidence>
<organism evidence="2 3">
    <name type="scientific">Colletotrichum abscissum</name>
    <dbReference type="NCBI Taxonomy" id="1671311"/>
    <lineage>
        <taxon>Eukaryota</taxon>
        <taxon>Fungi</taxon>
        <taxon>Dikarya</taxon>
        <taxon>Ascomycota</taxon>
        <taxon>Pezizomycotina</taxon>
        <taxon>Sordariomycetes</taxon>
        <taxon>Hypocreomycetidae</taxon>
        <taxon>Glomerellales</taxon>
        <taxon>Glomerellaceae</taxon>
        <taxon>Colletotrichum</taxon>
        <taxon>Colletotrichum acutatum species complex</taxon>
    </lineage>
</organism>
<accession>A0A9P9XIZ3</accession>
<dbReference type="EMBL" id="SDAQ01000019">
    <property type="protein sequence ID" value="KAI3555112.1"/>
    <property type="molecule type" value="Genomic_DNA"/>
</dbReference>
<gene>
    <name evidence="2" type="ORF">CABS02_04560</name>
</gene>
<reference evidence="2" key="1">
    <citation type="submission" date="2019-01" db="EMBL/GenBank/DDBJ databases">
        <title>Colletotrichum abscissum LGMF1257.</title>
        <authorList>
            <person name="Baroncelli R."/>
        </authorList>
    </citation>
    <scope>NUCLEOTIDE SEQUENCE</scope>
    <source>
        <strain evidence="2">Ca142</strain>
    </source>
</reference>
<sequence length="153" mass="16399">MHPDLAHRTDQEEGNCAHNDLSTNALSSSLPPTCQLHRRCAHPSPGQVSMPCQLSTSPSRTRSGPCLAVKRPGVPRDPFARMPDVHFQGVQTARLVCSSVPSKTPATVRFAGGTVHSGQGATPGVSHSRKGLKISPACRSQPNSTELQFRPFR</sequence>
<dbReference type="Proteomes" id="UP001056436">
    <property type="component" value="Unassembled WGS sequence"/>
</dbReference>
<evidence type="ECO:0000313" key="2">
    <source>
        <dbReference type="EMBL" id="KAI3555112.1"/>
    </source>
</evidence>
<feature type="compositionally biased region" description="Polar residues" evidence="1">
    <location>
        <begin position="138"/>
        <end position="147"/>
    </location>
</feature>
<feature type="compositionally biased region" description="Basic and acidic residues" evidence="1">
    <location>
        <begin position="1"/>
        <end position="11"/>
    </location>
</feature>
<evidence type="ECO:0000313" key="3">
    <source>
        <dbReference type="Proteomes" id="UP001056436"/>
    </source>
</evidence>
<feature type="region of interest" description="Disordered" evidence="1">
    <location>
        <begin position="1"/>
        <end position="23"/>
    </location>
</feature>
<dbReference type="AlphaFoldDB" id="A0A9P9XIZ3"/>
<proteinExistence type="predicted"/>